<reference evidence="2 3" key="1">
    <citation type="submission" date="2023-03" db="EMBL/GenBank/DDBJ databases">
        <title>Strain YYF002 represents a novel species in the genus Winogradskyella isolated from seawater.</title>
        <authorList>
            <person name="Fu Z.-Y."/>
        </authorList>
    </citation>
    <scope>NUCLEOTIDE SEQUENCE [LARGE SCALE GENOMIC DNA]</scope>
    <source>
        <strain evidence="2 3">YYF002</strain>
    </source>
</reference>
<dbReference type="Proteomes" id="UP001529085">
    <property type="component" value="Unassembled WGS sequence"/>
</dbReference>
<gene>
    <name evidence="2" type="ORF">P7122_11315</name>
</gene>
<dbReference type="RefSeq" id="WP_278005912.1">
    <property type="nucleotide sequence ID" value="NZ_JARSBN010000006.1"/>
</dbReference>
<evidence type="ECO:0000256" key="1">
    <source>
        <dbReference type="SAM" id="Phobius"/>
    </source>
</evidence>
<keyword evidence="1" id="KW-0472">Membrane</keyword>
<comment type="caution">
    <text evidence="2">The sequence shown here is derived from an EMBL/GenBank/DDBJ whole genome shotgun (WGS) entry which is preliminary data.</text>
</comment>
<evidence type="ECO:0000313" key="3">
    <source>
        <dbReference type="Proteomes" id="UP001529085"/>
    </source>
</evidence>
<keyword evidence="1" id="KW-1133">Transmembrane helix</keyword>
<feature type="transmembrane region" description="Helical" evidence="1">
    <location>
        <begin position="59"/>
        <end position="78"/>
    </location>
</feature>
<protein>
    <submittedName>
        <fullName evidence="2">FUSC family protein</fullName>
    </submittedName>
</protein>
<keyword evidence="1" id="KW-0812">Transmembrane</keyword>
<evidence type="ECO:0000313" key="2">
    <source>
        <dbReference type="EMBL" id="MDG4716464.1"/>
    </source>
</evidence>
<proteinExistence type="predicted"/>
<keyword evidence="3" id="KW-1185">Reference proteome</keyword>
<feature type="transmembrane region" description="Helical" evidence="1">
    <location>
        <begin position="31"/>
        <end position="47"/>
    </location>
</feature>
<name>A0ABT6G338_9FLAO</name>
<organism evidence="2 3">
    <name type="scientific">Winogradskyella marincola</name>
    <dbReference type="NCBI Taxonomy" id="3037795"/>
    <lineage>
        <taxon>Bacteria</taxon>
        <taxon>Pseudomonadati</taxon>
        <taxon>Bacteroidota</taxon>
        <taxon>Flavobacteriia</taxon>
        <taxon>Flavobacteriales</taxon>
        <taxon>Flavobacteriaceae</taxon>
        <taxon>Winogradskyella</taxon>
    </lineage>
</organism>
<sequence>MGKKLIIILGFIAAVLAVIIAVTPFSNLSVIPIAIAFVAGLIIVFLSKKDNSKTKSIQYIFLMVIIALVLTVYKSVYYTSEVGNTEQLEQRDEENLEDSKELLEEIDFDEDI</sequence>
<accession>A0ABT6G338</accession>
<dbReference type="EMBL" id="JARSBN010000006">
    <property type="protein sequence ID" value="MDG4716464.1"/>
    <property type="molecule type" value="Genomic_DNA"/>
</dbReference>